<feature type="domain" description="DAGKc" evidence="13">
    <location>
        <begin position="1"/>
        <end position="131"/>
    </location>
</feature>
<evidence type="ECO:0000256" key="7">
    <source>
        <dbReference type="ARBA" id="ARBA00022777"/>
    </source>
</evidence>
<keyword evidence="4" id="KW-0808">Transferase</keyword>
<evidence type="ECO:0000256" key="2">
    <source>
        <dbReference type="ARBA" id="ARBA00005983"/>
    </source>
</evidence>
<reference evidence="15" key="1">
    <citation type="submission" date="2016-10" db="EMBL/GenBank/DDBJ databases">
        <authorList>
            <person name="Varghese N."/>
            <person name="Submissions S."/>
        </authorList>
    </citation>
    <scope>NUCLEOTIDE SEQUENCE [LARGE SCALE GENOMIC DNA]</scope>
    <source>
        <strain evidence="15">DSM 19181</strain>
    </source>
</reference>
<dbReference type="EMBL" id="FNFK01000002">
    <property type="protein sequence ID" value="SDJ66630.1"/>
    <property type="molecule type" value="Genomic_DNA"/>
</dbReference>
<dbReference type="RefSeq" id="WP_091264258.1">
    <property type="nucleotide sequence ID" value="NZ_FNFK01000002.1"/>
</dbReference>
<dbReference type="Pfam" id="PF00781">
    <property type="entry name" value="DAGK_cat"/>
    <property type="match status" value="1"/>
</dbReference>
<dbReference type="Gene3D" id="3.40.50.10330">
    <property type="entry name" value="Probable inorganic polyphosphate/atp-NAD kinase, domain 1"/>
    <property type="match status" value="1"/>
</dbReference>
<dbReference type="SUPFAM" id="SSF111331">
    <property type="entry name" value="NAD kinase/diacylglycerol kinase-like"/>
    <property type="match status" value="1"/>
</dbReference>
<evidence type="ECO:0000256" key="3">
    <source>
        <dbReference type="ARBA" id="ARBA00022516"/>
    </source>
</evidence>
<dbReference type="AlphaFoldDB" id="A0A1G8VN64"/>
<keyword evidence="8" id="KW-0067">ATP-binding</keyword>
<dbReference type="Gene3D" id="2.60.200.40">
    <property type="match status" value="1"/>
</dbReference>
<dbReference type="GO" id="GO:0005886">
    <property type="term" value="C:plasma membrane"/>
    <property type="evidence" value="ECO:0007669"/>
    <property type="project" value="TreeGrafter"/>
</dbReference>
<dbReference type="InterPro" id="IPR045540">
    <property type="entry name" value="YegS/DAGK_C"/>
</dbReference>
<dbReference type="NCBIfam" id="TIGR00147">
    <property type="entry name" value="YegS/Rv2252/BmrU family lipid kinase"/>
    <property type="match status" value="1"/>
</dbReference>
<dbReference type="InterPro" id="IPR005218">
    <property type="entry name" value="Diacylglycerol/lipid_kinase"/>
</dbReference>
<organism evidence="14 15">
    <name type="scientific">Alkalibacterium thalassium</name>
    <dbReference type="NCBI Taxonomy" id="426701"/>
    <lineage>
        <taxon>Bacteria</taxon>
        <taxon>Bacillati</taxon>
        <taxon>Bacillota</taxon>
        <taxon>Bacilli</taxon>
        <taxon>Lactobacillales</taxon>
        <taxon>Carnobacteriaceae</taxon>
        <taxon>Alkalibacterium</taxon>
    </lineage>
</organism>
<keyword evidence="12" id="KW-1208">Phospholipid metabolism</keyword>
<keyword evidence="6" id="KW-0547">Nucleotide-binding</keyword>
<dbReference type="GO" id="GO:0004143">
    <property type="term" value="F:ATP-dependent diacylglycerol kinase activity"/>
    <property type="evidence" value="ECO:0007669"/>
    <property type="project" value="TreeGrafter"/>
</dbReference>
<dbReference type="InterPro" id="IPR050187">
    <property type="entry name" value="Lipid_Phosphate_FormReg"/>
</dbReference>
<evidence type="ECO:0000256" key="8">
    <source>
        <dbReference type="ARBA" id="ARBA00022840"/>
    </source>
</evidence>
<name>A0A1G8VN64_9LACT</name>
<sequence>MNDIMIIANPSAGKKRAEELAEKVRVALGEHNREAQIRLTEKKEDISNFAIDAARKHYRSIIVLGGDGTVSELANGLVDQEYKPSIGIIPAGTINNIARGLNISVDPDEAVRYLTACREQIADAGKINGQHFLSSISAGSLPETVWEVSDEQKERYGTAAYFIEGIRTLREEECYNFNMEVDGVSHSKKLSLLLIGASHSVTGIPNFFNDAEVDDGYLYMLGIEESTIKEKLSIFSQLLSRKTTLNESQEKAFVLPFKQAEIKTDHSDVHVAIDGEKGPSFPAHVEVLPGFLTFLVPSGKS</sequence>
<keyword evidence="11" id="KW-0594">Phospholipid biosynthesis</keyword>
<evidence type="ECO:0000256" key="9">
    <source>
        <dbReference type="ARBA" id="ARBA00022842"/>
    </source>
</evidence>
<evidence type="ECO:0000256" key="4">
    <source>
        <dbReference type="ARBA" id="ARBA00022679"/>
    </source>
</evidence>
<dbReference type="GO" id="GO:0008654">
    <property type="term" value="P:phospholipid biosynthetic process"/>
    <property type="evidence" value="ECO:0007669"/>
    <property type="project" value="UniProtKB-KW"/>
</dbReference>
<keyword evidence="7 14" id="KW-0418">Kinase</keyword>
<dbReference type="PANTHER" id="PTHR12358">
    <property type="entry name" value="SPHINGOSINE KINASE"/>
    <property type="match status" value="1"/>
</dbReference>
<dbReference type="GO" id="GO:0005524">
    <property type="term" value="F:ATP binding"/>
    <property type="evidence" value="ECO:0007669"/>
    <property type="project" value="UniProtKB-KW"/>
</dbReference>
<comment type="similarity">
    <text evidence="2">Belongs to the diacylglycerol/lipid kinase family.</text>
</comment>
<dbReference type="STRING" id="426701.SAMN04488098_100210"/>
<protein>
    <submittedName>
        <fullName evidence="14">Lipid kinase, YegS/Rv2252/BmrU family</fullName>
    </submittedName>
</protein>
<evidence type="ECO:0000256" key="10">
    <source>
        <dbReference type="ARBA" id="ARBA00023098"/>
    </source>
</evidence>
<dbReference type="Pfam" id="PF19279">
    <property type="entry name" value="YegS_C"/>
    <property type="match status" value="1"/>
</dbReference>
<dbReference type="GO" id="GO:0046872">
    <property type="term" value="F:metal ion binding"/>
    <property type="evidence" value="ECO:0007669"/>
    <property type="project" value="UniProtKB-KW"/>
</dbReference>
<dbReference type="PANTHER" id="PTHR12358:SF106">
    <property type="entry name" value="LIPID KINASE YEGS"/>
    <property type="match status" value="1"/>
</dbReference>
<dbReference type="OrthoDB" id="142078at2"/>
<dbReference type="SMART" id="SM00046">
    <property type="entry name" value="DAGKc"/>
    <property type="match status" value="1"/>
</dbReference>
<gene>
    <name evidence="14" type="ORF">SAMN04488098_100210</name>
</gene>
<evidence type="ECO:0000256" key="11">
    <source>
        <dbReference type="ARBA" id="ARBA00023209"/>
    </source>
</evidence>
<proteinExistence type="inferred from homology"/>
<dbReference type="Proteomes" id="UP000199433">
    <property type="component" value="Unassembled WGS sequence"/>
</dbReference>
<evidence type="ECO:0000259" key="13">
    <source>
        <dbReference type="PROSITE" id="PS50146"/>
    </source>
</evidence>
<evidence type="ECO:0000256" key="1">
    <source>
        <dbReference type="ARBA" id="ARBA00001946"/>
    </source>
</evidence>
<keyword evidence="9" id="KW-0460">Magnesium</keyword>
<evidence type="ECO:0000313" key="15">
    <source>
        <dbReference type="Proteomes" id="UP000199433"/>
    </source>
</evidence>
<keyword evidence="10" id="KW-0443">Lipid metabolism</keyword>
<evidence type="ECO:0000256" key="5">
    <source>
        <dbReference type="ARBA" id="ARBA00022723"/>
    </source>
</evidence>
<accession>A0A1G8VN64</accession>
<keyword evidence="3" id="KW-0444">Lipid biosynthesis</keyword>
<dbReference type="InterPro" id="IPR017438">
    <property type="entry name" value="ATP-NAD_kinase_N"/>
</dbReference>
<evidence type="ECO:0000256" key="6">
    <source>
        <dbReference type="ARBA" id="ARBA00022741"/>
    </source>
</evidence>
<dbReference type="InterPro" id="IPR016064">
    <property type="entry name" value="NAD/diacylglycerol_kinase_sf"/>
</dbReference>
<dbReference type="InterPro" id="IPR001206">
    <property type="entry name" value="Diacylglycerol_kinase_cat_dom"/>
</dbReference>
<dbReference type="PROSITE" id="PS50146">
    <property type="entry name" value="DAGK"/>
    <property type="match status" value="1"/>
</dbReference>
<comment type="cofactor">
    <cofactor evidence="1">
        <name>Mg(2+)</name>
        <dbReference type="ChEBI" id="CHEBI:18420"/>
    </cofactor>
</comment>
<keyword evidence="15" id="KW-1185">Reference proteome</keyword>
<keyword evidence="5" id="KW-0479">Metal-binding</keyword>
<evidence type="ECO:0000256" key="12">
    <source>
        <dbReference type="ARBA" id="ARBA00023264"/>
    </source>
</evidence>
<evidence type="ECO:0000313" key="14">
    <source>
        <dbReference type="EMBL" id="SDJ66630.1"/>
    </source>
</evidence>